<dbReference type="InterPro" id="IPR036217">
    <property type="entry name" value="MethylDNA_cys_MeTrfase_DNAb"/>
</dbReference>
<dbReference type="SUPFAM" id="SSF46767">
    <property type="entry name" value="Methylated DNA-protein cysteine methyltransferase, C-terminal domain"/>
    <property type="match status" value="1"/>
</dbReference>
<evidence type="ECO:0000259" key="10">
    <source>
        <dbReference type="Pfam" id="PF01035"/>
    </source>
</evidence>
<dbReference type="EMBL" id="CP033464">
    <property type="protein sequence ID" value="QDX92660.1"/>
    <property type="molecule type" value="Genomic_DNA"/>
</dbReference>
<evidence type="ECO:0000256" key="6">
    <source>
        <dbReference type="ARBA" id="ARBA00022763"/>
    </source>
</evidence>
<reference evidence="12 13" key="1">
    <citation type="submission" date="2018-11" db="EMBL/GenBank/DDBJ databases">
        <title>Phylogenetic determinants of toxin gene distribution in genomes of Brevibacillus laterosporus.</title>
        <authorList>
            <person name="Glare T.R."/>
            <person name="Durrant A."/>
            <person name="Berry C."/>
            <person name="Palma L."/>
            <person name="Ormskirk M."/>
            <person name="Cox M.O."/>
        </authorList>
    </citation>
    <scope>NUCLEOTIDE SEQUENCE [LARGE SCALE GENOMIC DNA]</scope>
    <source>
        <strain evidence="12 13">1821L</strain>
    </source>
</reference>
<name>A0A518V6N8_BRELA</name>
<keyword evidence="6 9" id="KW-0227">DNA damage</keyword>
<organism evidence="12 13">
    <name type="scientific">Brevibacillus laterosporus</name>
    <name type="common">Bacillus laterosporus</name>
    <dbReference type="NCBI Taxonomy" id="1465"/>
    <lineage>
        <taxon>Bacteria</taxon>
        <taxon>Bacillati</taxon>
        <taxon>Bacillota</taxon>
        <taxon>Bacilli</taxon>
        <taxon>Bacillales</taxon>
        <taxon>Paenibacillaceae</taxon>
        <taxon>Brevibacillus</taxon>
    </lineage>
</organism>
<comment type="catalytic activity">
    <reaction evidence="8 9">
        <text>a 6-O-methyl-2'-deoxyguanosine in DNA + L-cysteinyl-[protein] = S-methyl-L-cysteinyl-[protein] + a 2'-deoxyguanosine in DNA</text>
        <dbReference type="Rhea" id="RHEA:24000"/>
        <dbReference type="Rhea" id="RHEA-COMP:10131"/>
        <dbReference type="Rhea" id="RHEA-COMP:10132"/>
        <dbReference type="Rhea" id="RHEA-COMP:11367"/>
        <dbReference type="Rhea" id="RHEA-COMP:11368"/>
        <dbReference type="ChEBI" id="CHEBI:29950"/>
        <dbReference type="ChEBI" id="CHEBI:82612"/>
        <dbReference type="ChEBI" id="CHEBI:85445"/>
        <dbReference type="ChEBI" id="CHEBI:85448"/>
        <dbReference type="EC" id="2.1.1.63"/>
    </reaction>
</comment>
<dbReference type="SUPFAM" id="SSF53155">
    <property type="entry name" value="Methylated DNA-protein cysteine methyltransferase domain"/>
    <property type="match status" value="1"/>
</dbReference>
<gene>
    <name evidence="12" type="ORF">EEL30_10270</name>
</gene>
<evidence type="ECO:0000313" key="12">
    <source>
        <dbReference type="EMBL" id="QDX92660.1"/>
    </source>
</evidence>
<comment type="catalytic activity">
    <reaction evidence="1 9">
        <text>a 4-O-methyl-thymidine in DNA + L-cysteinyl-[protein] = a thymidine in DNA + S-methyl-L-cysteinyl-[protein]</text>
        <dbReference type="Rhea" id="RHEA:53428"/>
        <dbReference type="Rhea" id="RHEA-COMP:10131"/>
        <dbReference type="Rhea" id="RHEA-COMP:10132"/>
        <dbReference type="Rhea" id="RHEA-COMP:13555"/>
        <dbReference type="Rhea" id="RHEA-COMP:13556"/>
        <dbReference type="ChEBI" id="CHEBI:29950"/>
        <dbReference type="ChEBI" id="CHEBI:82612"/>
        <dbReference type="ChEBI" id="CHEBI:137386"/>
        <dbReference type="ChEBI" id="CHEBI:137387"/>
        <dbReference type="EC" id="2.1.1.63"/>
    </reaction>
</comment>
<evidence type="ECO:0000256" key="3">
    <source>
        <dbReference type="ARBA" id="ARBA00022490"/>
    </source>
</evidence>
<feature type="domain" description="Methylguanine DNA methyltransferase ribonuclease-like" evidence="11">
    <location>
        <begin position="4"/>
        <end position="84"/>
    </location>
</feature>
<dbReference type="InterPro" id="IPR001497">
    <property type="entry name" value="MethylDNA_cys_MeTrfase_AS"/>
</dbReference>
<evidence type="ECO:0000256" key="7">
    <source>
        <dbReference type="ARBA" id="ARBA00023204"/>
    </source>
</evidence>
<dbReference type="Gene3D" id="1.10.10.10">
    <property type="entry name" value="Winged helix-like DNA-binding domain superfamily/Winged helix DNA-binding domain"/>
    <property type="match status" value="1"/>
</dbReference>
<dbReference type="Pfam" id="PF02870">
    <property type="entry name" value="Methyltransf_1N"/>
    <property type="match status" value="1"/>
</dbReference>
<accession>A0A518V6N8</accession>
<evidence type="ECO:0000256" key="4">
    <source>
        <dbReference type="ARBA" id="ARBA00022603"/>
    </source>
</evidence>
<keyword evidence="7 9" id="KW-0234">DNA repair</keyword>
<comment type="miscellaneous">
    <text evidence="9">This enzyme catalyzes only one turnover and therefore is not strictly catalytic. According to one definition, an enzyme is a biocatalyst that acts repeatedly and over many reaction cycles.</text>
</comment>
<dbReference type="GO" id="GO:0032259">
    <property type="term" value="P:methylation"/>
    <property type="evidence" value="ECO:0007669"/>
    <property type="project" value="UniProtKB-KW"/>
</dbReference>
<comment type="subcellular location">
    <subcellularLocation>
        <location evidence="9">Cytoplasm</location>
    </subcellularLocation>
</comment>
<dbReference type="PANTHER" id="PTHR10815">
    <property type="entry name" value="METHYLATED-DNA--PROTEIN-CYSTEINE METHYLTRANSFERASE"/>
    <property type="match status" value="1"/>
</dbReference>
<dbReference type="InterPro" id="IPR014048">
    <property type="entry name" value="MethylDNA_cys_MeTrfase_DNA-bd"/>
</dbReference>
<evidence type="ECO:0000256" key="8">
    <source>
        <dbReference type="ARBA" id="ARBA00049348"/>
    </source>
</evidence>
<keyword evidence="5 9" id="KW-0808">Transferase</keyword>
<dbReference type="EC" id="2.1.1.63" evidence="9"/>
<comment type="similarity">
    <text evidence="2 9">Belongs to the MGMT family.</text>
</comment>
<dbReference type="AlphaFoldDB" id="A0A518V6N8"/>
<dbReference type="InterPro" id="IPR023546">
    <property type="entry name" value="MGMT"/>
</dbReference>
<keyword evidence="3 9" id="KW-0963">Cytoplasm</keyword>
<dbReference type="Proteomes" id="UP000319432">
    <property type="component" value="Chromosome"/>
</dbReference>
<feature type="domain" description="Methylated-DNA-[protein]-cysteine S-methyltransferase DNA binding" evidence="10">
    <location>
        <begin position="89"/>
        <end position="168"/>
    </location>
</feature>
<dbReference type="Gene3D" id="3.30.160.70">
    <property type="entry name" value="Methylated DNA-protein cysteine methyltransferase domain"/>
    <property type="match status" value="1"/>
</dbReference>
<evidence type="ECO:0000256" key="1">
    <source>
        <dbReference type="ARBA" id="ARBA00001286"/>
    </source>
</evidence>
<dbReference type="Pfam" id="PF01035">
    <property type="entry name" value="DNA_binding_1"/>
    <property type="match status" value="1"/>
</dbReference>
<dbReference type="PROSITE" id="PS00374">
    <property type="entry name" value="MGMT"/>
    <property type="match status" value="1"/>
</dbReference>
<evidence type="ECO:0000313" key="13">
    <source>
        <dbReference type="Proteomes" id="UP000319432"/>
    </source>
</evidence>
<evidence type="ECO:0000256" key="5">
    <source>
        <dbReference type="ARBA" id="ARBA00022679"/>
    </source>
</evidence>
<dbReference type="GO" id="GO:0006307">
    <property type="term" value="P:DNA alkylation repair"/>
    <property type="evidence" value="ECO:0007669"/>
    <property type="project" value="UniProtKB-UniRule"/>
</dbReference>
<feature type="active site" description="Nucleophile; methyl group acceptor" evidence="9">
    <location>
        <position position="139"/>
    </location>
</feature>
<dbReference type="CDD" id="cd06445">
    <property type="entry name" value="ATase"/>
    <property type="match status" value="1"/>
</dbReference>
<comment type="function">
    <text evidence="9">Involved in the cellular defense against the biological effects of O6-methylguanine (O6-MeG) and O4-methylthymine (O4-MeT) in DNA. Repairs the methylated nucleobase in DNA by stoichiometrically transferring the methyl group to a cysteine residue in the enzyme. This is a suicide reaction: the enzyme is irreversibly inactivated.</text>
</comment>
<dbReference type="InterPro" id="IPR008332">
    <property type="entry name" value="MethylG_MeTrfase_N"/>
</dbReference>
<dbReference type="NCBIfam" id="TIGR00589">
    <property type="entry name" value="ogt"/>
    <property type="match status" value="1"/>
</dbReference>
<keyword evidence="13" id="KW-1185">Reference proteome</keyword>
<dbReference type="InterPro" id="IPR036388">
    <property type="entry name" value="WH-like_DNA-bd_sf"/>
</dbReference>
<evidence type="ECO:0000256" key="9">
    <source>
        <dbReference type="HAMAP-Rule" id="MF_00772"/>
    </source>
</evidence>
<evidence type="ECO:0000259" key="11">
    <source>
        <dbReference type="Pfam" id="PF02870"/>
    </source>
</evidence>
<dbReference type="FunFam" id="1.10.10.10:FF:000214">
    <property type="entry name" value="Methylated-DNA--protein-cysteine methyltransferase"/>
    <property type="match status" value="1"/>
</dbReference>
<dbReference type="OrthoDB" id="9802228at2"/>
<protein>
    <recommendedName>
        <fullName evidence="9">Methylated-DNA--protein-cysteine methyltransferase</fullName>
        <ecNumber evidence="9">2.1.1.63</ecNumber>
    </recommendedName>
    <alternativeName>
        <fullName evidence="9">6-O-methylguanine-DNA methyltransferase</fullName>
        <shortName evidence="9">MGMT</shortName>
    </alternativeName>
    <alternativeName>
        <fullName evidence="9">O-6-methylguanine-DNA-alkyltransferase</fullName>
    </alternativeName>
</protein>
<dbReference type="PANTHER" id="PTHR10815:SF5">
    <property type="entry name" value="METHYLATED-DNA--PROTEIN-CYSTEINE METHYLTRANSFERASE"/>
    <property type="match status" value="1"/>
</dbReference>
<sequence length="179" mass="19944">MNVLHYSYMDAPIGGLTLVTNNIGVCYIQFGQDETSMHAIHNWAKKWEYTLSDQPTPEKHQELHQQLHDYFQGKRQTFTLQIDLHGTVFQKKVWHALLDIPYGETRSYKDIACSIGSEKAVRAVGGANNKNPVSLLVPCHRVIGAGGSLVGYGGGLSIKEQLLSLEGALPTVRKQERVK</sequence>
<dbReference type="InterPro" id="IPR036631">
    <property type="entry name" value="MGMT_N_sf"/>
</dbReference>
<dbReference type="GO" id="GO:0003908">
    <property type="term" value="F:methylated-DNA-[protein]-cysteine S-methyltransferase activity"/>
    <property type="evidence" value="ECO:0007669"/>
    <property type="project" value="UniProtKB-UniRule"/>
</dbReference>
<proteinExistence type="inferred from homology"/>
<dbReference type="GO" id="GO:0005737">
    <property type="term" value="C:cytoplasm"/>
    <property type="evidence" value="ECO:0007669"/>
    <property type="project" value="UniProtKB-SubCell"/>
</dbReference>
<evidence type="ECO:0000256" key="2">
    <source>
        <dbReference type="ARBA" id="ARBA00008711"/>
    </source>
</evidence>
<keyword evidence="4 9" id="KW-0489">Methyltransferase</keyword>
<dbReference type="HAMAP" id="MF_00772">
    <property type="entry name" value="OGT"/>
    <property type="match status" value="1"/>
</dbReference>